<dbReference type="PROSITE" id="PS50931">
    <property type="entry name" value="HTH_LYSR"/>
    <property type="match status" value="1"/>
</dbReference>
<dbReference type="CDD" id="cd08414">
    <property type="entry name" value="PBP2_LTTR_aromatics_like"/>
    <property type="match status" value="1"/>
</dbReference>
<reference evidence="7 8" key="1">
    <citation type="submission" date="2021-01" db="EMBL/GenBank/DDBJ databases">
        <title>Draft genome sequence of Micromonospora sp. strain STR1s_6.</title>
        <authorList>
            <person name="Karlyshev A."/>
            <person name="Jawad R."/>
        </authorList>
    </citation>
    <scope>NUCLEOTIDE SEQUENCE [LARGE SCALE GENOMIC DNA]</scope>
    <source>
        <strain evidence="7 8">STR1S-6</strain>
    </source>
</reference>
<dbReference type="Pfam" id="PF03466">
    <property type="entry name" value="LysR_substrate"/>
    <property type="match status" value="1"/>
</dbReference>
<dbReference type="SUPFAM" id="SSF46785">
    <property type="entry name" value="Winged helix' DNA-binding domain"/>
    <property type="match status" value="1"/>
</dbReference>
<keyword evidence="3" id="KW-0238">DNA-binding</keyword>
<gene>
    <name evidence="7" type="ORF">JM949_10225</name>
</gene>
<dbReference type="Gene3D" id="3.40.190.10">
    <property type="entry name" value="Periplasmic binding protein-like II"/>
    <property type="match status" value="2"/>
</dbReference>
<accession>A0ABS1YED4</accession>
<evidence type="ECO:0000313" key="7">
    <source>
        <dbReference type="EMBL" id="MBM0275781.1"/>
    </source>
</evidence>
<dbReference type="Proteomes" id="UP000622245">
    <property type="component" value="Unassembled WGS sequence"/>
</dbReference>
<dbReference type="Gene3D" id="1.10.10.10">
    <property type="entry name" value="Winged helix-like DNA-binding domain superfamily/Winged helix DNA-binding domain"/>
    <property type="match status" value="1"/>
</dbReference>
<dbReference type="Pfam" id="PF00126">
    <property type="entry name" value="HTH_1"/>
    <property type="match status" value="1"/>
</dbReference>
<keyword evidence="4" id="KW-0804">Transcription</keyword>
<dbReference type="EMBL" id="JAEVHL010000033">
    <property type="protein sequence ID" value="MBM0275781.1"/>
    <property type="molecule type" value="Genomic_DNA"/>
</dbReference>
<proteinExistence type="inferred from homology"/>
<dbReference type="PANTHER" id="PTHR30346:SF0">
    <property type="entry name" value="HCA OPERON TRANSCRIPTIONAL ACTIVATOR HCAR"/>
    <property type="match status" value="1"/>
</dbReference>
<comment type="caution">
    <text evidence="7">The sequence shown here is derived from an EMBL/GenBank/DDBJ whole genome shotgun (WGS) entry which is preliminary data.</text>
</comment>
<name>A0ABS1YED4_9ACTN</name>
<evidence type="ECO:0000256" key="2">
    <source>
        <dbReference type="ARBA" id="ARBA00023015"/>
    </source>
</evidence>
<dbReference type="InterPro" id="IPR005119">
    <property type="entry name" value="LysR_subst-bd"/>
</dbReference>
<evidence type="ECO:0000313" key="8">
    <source>
        <dbReference type="Proteomes" id="UP000622245"/>
    </source>
</evidence>
<feature type="domain" description="HTH lysR-type" evidence="6">
    <location>
        <begin position="3"/>
        <end position="60"/>
    </location>
</feature>
<protein>
    <submittedName>
        <fullName evidence="7">LysR family transcriptional regulator</fullName>
    </submittedName>
</protein>
<organism evidence="7 8">
    <name type="scientific">Micromonospora tarensis</name>
    <dbReference type="NCBI Taxonomy" id="2806100"/>
    <lineage>
        <taxon>Bacteria</taxon>
        <taxon>Bacillati</taxon>
        <taxon>Actinomycetota</taxon>
        <taxon>Actinomycetes</taxon>
        <taxon>Micromonosporales</taxon>
        <taxon>Micromonosporaceae</taxon>
        <taxon>Micromonospora</taxon>
    </lineage>
</organism>
<dbReference type="InterPro" id="IPR000847">
    <property type="entry name" value="LysR_HTH_N"/>
</dbReference>
<dbReference type="InterPro" id="IPR036388">
    <property type="entry name" value="WH-like_DNA-bd_sf"/>
</dbReference>
<evidence type="ECO:0000256" key="1">
    <source>
        <dbReference type="ARBA" id="ARBA00009437"/>
    </source>
</evidence>
<dbReference type="PANTHER" id="PTHR30346">
    <property type="entry name" value="TRANSCRIPTIONAL DUAL REGULATOR HCAR-RELATED"/>
    <property type="match status" value="1"/>
</dbReference>
<dbReference type="RefSeq" id="WP_203148169.1">
    <property type="nucleotide sequence ID" value="NZ_JAEVHL010000033.1"/>
</dbReference>
<evidence type="ECO:0000256" key="4">
    <source>
        <dbReference type="ARBA" id="ARBA00023163"/>
    </source>
</evidence>
<keyword evidence="2" id="KW-0805">Transcription regulation</keyword>
<evidence type="ECO:0000256" key="3">
    <source>
        <dbReference type="ARBA" id="ARBA00023125"/>
    </source>
</evidence>
<dbReference type="InterPro" id="IPR036390">
    <property type="entry name" value="WH_DNA-bd_sf"/>
</dbReference>
<keyword evidence="8" id="KW-1185">Reference proteome</keyword>
<evidence type="ECO:0000259" key="6">
    <source>
        <dbReference type="PROSITE" id="PS50931"/>
    </source>
</evidence>
<comment type="similarity">
    <text evidence="1">Belongs to the LysR transcriptional regulatory family.</text>
</comment>
<feature type="region of interest" description="Disordered" evidence="5">
    <location>
        <begin position="196"/>
        <end position="215"/>
    </location>
</feature>
<sequence length="299" mass="33035">MDVDLRKLRYFVAVAEELHFGRAAARLHIAQPVLSRQIRAFEQELRAELFVRDRRSTVLTEAGRQLLTDARALLASAEALRRRVQRAAHDRQTFTIAFMPGIIVTAEARALAQLHPDLTVGVLRTSWADQAAVVRDGRADVSYVRLPTDQRGLRLRPLFTEPRVVVLPSEHRLAGAASVDLAALGEERLLQDPDAVPEWRDLPNRPSEPAAPRPELNSVEEKLEHVAAYAGVVILPLSTATFYTRPDVVHLPVADLGPNQVCLAWAEENSSPLVPEFVDLAVRQAQPPRPPSTEPGAGL</sequence>
<dbReference type="SUPFAM" id="SSF53850">
    <property type="entry name" value="Periplasmic binding protein-like II"/>
    <property type="match status" value="1"/>
</dbReference>
<dbReference type="PRINTS" id="PR00039">
    <property type="entry name" value="HTHLYSR"/>
</dbReference>
<evidence type="ECO:0000256" key="5">
    <source>
        <dbReference type="SAM" id="MobiDB-lite"/>
    </source>
</evidence>